<feature type="transmembrane region" description="Helical" evidence="2">
    <location>
        <begin position="309"/>
        <end position="331"/>
    </location>
</feature>
<dbReference type="EMBL" id="FONV01000003">
    <property type="protein sequence ID" value="SFE71229.1"/>
    <property type="molecule type" value="Genomic_DNA"/>
</dbReference>
<evidence type="ECO:0000256" key="2">
    <source>
        <dbReference type="SAM" id="Phobius"/>
    </source>
</evidence>
<dbReference type="InterPro" id="IPR050261">
    <property type="entry name" value="FrsA_esterase"/>
</dbReference>
<feature type="transmembrane region" description="Helical" evidence="2">
    <location>
        <begin position="432"/>
        <end position="454"/>
    </location>
</feature>
<keyword evidence="5" id="KW-1185">Reference proteome</keyword>
<comment type="similarity">
    <text evidence="1">Belongs to the AB hydrolase superfamily.</text>
</comment>
<dbReference type="InterPro" id="IPR022742">
    <property type="entry name" value="Hydrolase_4"/>
</dbReference>
<dbReference type="GO" id="GO:0016787">
    <property type="term" value="F:hydrolase activity"/>
    <property type="evidence" value="ECO:0007669"/>
    <property type="project" value="UniProtKB-KW"/>
</dbReference>
<dbReference type="STRING" id="35752.SAMN05421541_103173"/>
<dbReference type="RefSeq" id="WP_143133657.1">
    <property type="nucleotide sequence ID" value="NZ_BOMT01000006.1"/>
</dbReference>
<dbReference type="Proteomes" id="UP000199645">
    <property type="component" value="Unassembled WGS sequence"/>
</dbReference>
<proteinExistence type="inferred from homology"/>
<evidence type="ECO:0000313" key="5">
    <source>
        <dbReference type="Proteomes" id="UP000199645"/>
    </source>
</evidence>
<feature type="transmembrane region" description="Helical" evidence="2">
    <location>
        <begin position="407"/>
        <end position="426"/>
    </location>
</feature>
<name>A0A1I2CSA5_9ACTN</name>
<keyword evidence="2" id="KW-0812">Transmembrane</keyword>
<feature type="transmembrane region" description="Helical" evidence="2">
    <location>
        <begin position="247"/>
        <end position="270"/>
    </location>
</feature>
<feature type="transmembrane region" description="Helical" evidence="2">
    <location>
        <begin position="381"/>
        <end position="398"/>
    </location>
</feature>
<feature type="domain" description="Serine aminopeptidase S33" evidence="3">
    <location>
        <begin position="52"/>
        <end position="186"/>
    </location>
</feature>
<dbReference type="Pfam" id="PF12146">
    <property type="entry name" value="Hydrolase_4"/>
    <property type="match status" value="1"/>
</dbReference>
<gene>
    <name evidence="4" type="ORF">SAMN05421541_103173</name>
</gene>
<accession>A0A1I2CSA5</accession>
<evidence type="ECO:0000259" key="3">
    <source>
        <dbReference type="Pfam" id="PF12146"/>
    </source>
</evidence>
<protein>
    <submittedName>
        <fullName evidence="4">Dienelactone hydrolase</fullName>
    </submittedName>
</protein>
<feature type="transmembrane region" description="Helical" evidence="2">
    <location>
        <begin position="461"/>
        <end position="483"/>
    </location>
</feature>
<reference evidence="4 5" key="1">
    <citation type="submission" date="2016-10" db="EMBL/GenBank/DDBJ databases">
        <authorList>
            <person name="de Groot N.N."/>
        </authorList>
    </citation>
    <scope>NUCLEOTIDE SEQUENCE [LARGE SCALE GENOMIC DNA]</scope>
    <source>
        <strain evidence="4 5">DSM 43019</strain>
    </source>
</reference>
<organism evidence="4 5">
    <name type="scientific">Actinoplanes philippinensis</name>
    <dbReference type="NCBI Taxonomy" id="35752"/>
    <lineage>
        <taxon>Bacteria</taxon>
        <taxon>Bacillati</taxon>
        <taxon>Actinomycetota</taxon>
        <taxon>Actinomycetes</taxon>
        <taxon>Micromonosporales</taxon>
        <taxon>Micromonosporaceae</taxon>
        <taxon>Actinoplanes</taxon>
    </lineage>
</organism>
<evidence type="ECO:0000256" key="1">
    <source>
        <dbReference type="ARBA" id="ARBA00008645"/>
    </source>
</evidence>
<feature type="transmembrane region" description="Helical" evidence="2">
    <location>
        <begin position="282"/>
        <end position="303"/>
    </location>
</feature>
<dbReference type="InterPro" id="IPR029058">
    <property type="entry name" value="AB_hydrolase_fold"/>
</dbReference>
<dbReference type="AlphaFoldDB" id="A0A1I2CSA5"/>
<dbReference type="OrthoDB" id="504769at2"/>
<feature type="transmembrane region" description="Helical" evidence="2">
    <location>
        <begin position="352"/>
        <end position="369"/>
    </location>
</feature>
<keyword evidence="2" id="KW-1133">Transmembrane helix</keyword>
<dbReference type="Gene3D" id="3.40.50.1820">
    <property type="entry name" value="alpha/beta hydrolase"/>
    <property type="match status" value="1"/>
</dbReference>
<keyword evidence="4" id="KW-0378">Hydrolase</keyword>
<evidence type="ECO:0000313" key="4">
    <source>
        <dbReference type="EMBL" id="SFE71229.1"/>
    </source>
</evidence>
<sequence>MKRTLLLLLVLVAGGAWLIAGADGGLRREHVTAAGTPLDVVHPSGSGRHPGVVVAHGFSGSAKLMAPFGDTLAARGYVVVLLDFAGHGAETRPLPDQTASTDSSTDALQAGLATAVAHLRSLPDVDPARIALAGHSMGAGAVTRYAAAHPDVTATVAISLPSAVVASAERPARLLTVVGGLEFPGFRETAETVAAQRDDRAIRVVPGVEHITVLYAPDTHRATADWLDQAFGSPSPDGAIPFPGRRAAGGALLGLAALLGLHPLAARLGGRRTTPSRPAPRLTITAVAAGAAIIGAIAARLLPTTTLPLAIGGYVAAYATVTGALLWGYAATRTPAHLRHEDRPVVHRAGRYLLVPAYAAIAIAVPVHLGMTHALPVGDRWWLLPIIWAAFAVLAYATERVTGGDPVAVLATAAVFVVVLAGAAVSGLTHGFVILVLFPLIGLLLWQAFWSFLLHRFAAPVWAIALAGSLVVAWPLAVTLPLVA</sequence>
<dbReference type="SUPFAM" id="SSF53474">
    <property type="entry name" value="alpha/beta-Hydrolases"/>
    <property type="match status" value="1"/>
</dbReference>
<keyword evidence="2" id="KW-0472">Membrane</keyword>
<dbReference type="PANTHER" id="PTHR22946">
    <property type="entry name" value="DIENELACTONE HYDROLASE DOMAIN-CONTAINING PROTEIN-RELATED"/>
    <property type="match status" value="1"/>
</dbReference>